<keyword evidence="2 4" id="KW-0012">Acyltransferase</keyword>
<dbReference type="OrthoDB" id="9797417at2"/>
<sequence length="149" mass="16513">MTVALRAAGPLDAGQVGAILHRVNSLTDWLPDLYSGAETIGYCGTMIDRGWVTVAERAGRVIGFLARDGAEICALYLHPDHSGQGIGKMLLDRAKSQSDRLWLWVFQANTGARRFYAREGFVETDRSDGARNDETLPDLQMTWRKETAQ</sequence>
<dbReference type="Proteomes" id="UP000051587">
    <property type="component" value="Unassembled WGS sequence"/>
</dbReference>
<dbReference type="EC" id="2.3.1.-" evidence="4"/>
<dbReference type="GO" id="GO:0016747">
    <property type="term" value="F:acyltransferase activity, transferring groups other than amino-acyl groups"/>
    <property type="evidence" value="ECO:0007669"/>
    <property type="project" value="InterPro"/>
</dbReference>
<proteinExistence type="predicted"/>
<evidence type="ECO:0000256" key="1">
    <source>
        <dbReference type="ARBA" id="ARBA00022679"/>
    </source>
</evidence>
<protein>
    <submittedName>
        <fullName evidence="4">Putative N-acetyltransferase YjaB</fullName>
        <ecNumber evidence="4">2.3.1.-</ecNumber>
    </submittedName>
</protein>
<name>A0A0P1G4A0_THAGE</name>
<dbReference type="EMBL" id="CYSA01000026">
    <property type="protein sequence ID" value="CUH67603.1"/>
    <property type="molecule type" value="Genomic_DNA"/>
</dbReference>
<dbReference type="SUPFAM" id="SSF55729">
    <property type="entry name" value="Acyl-CoA N-acyltransferases (Nat)"/>
    <property type="match status" value="1"/>
</dbReference>
<dbReference type="Pfam" id="PF13508">
    <property type="entry name" value="Acetyltransf_7"/>
    <property type="match status" value="1"/>
</dbReference>
<feature type="domain" description="N-acetyltransferase" evidence="3">
    <location>
        <begin position="3"/>
        <end position="146"/>
    </location>
</feature>
<dbReference type="CDD" id="cd04301">
    <property type="entry name" value="NAT_SF"/>
    <property type="match status" value="1"/>
</dbReference>
<dbReference type="STRING" id="53501.SAMN04488043_101159"/>
<dbReference type="InterPro" id="IPR016181">
    <property type="entry name" value="Acyl_CoA_acyltransferase"/>
</dbReference>
<evidence type="ECO:0000259" key="3">
    <source>
        <dbReference type="PROSITE" id="PS51186"/>
    </source>
</evidence>
<dbReference type="InterPro" id="IPR000182">
    <property type="entry name" value="GNAT_dom"/>
</dbReference>
<keyword evidence="5" id="KW-1185">Reference proteome</keyword>
<organism evidence="4 5">
    <name type="scientific">Thalassovita gelatinovora</name>
    <name type="common">Thalassobius gelatinovorus</name>
    <dbReference type="NCBI Taxonomy" id="53501"/>
    <lineage>
        <taxon>Bacteria</taxon>
        <taxon>Pseudomonadati</taxon>
        <taxon>Pseudomonadota</taxon>
        <taxon>Alphaproteobacteria</taxon>
        <taxon>Rhodobacterales</taxon>
        <taxon>Roseobacteraceae</taxon>
        <taxon>Thalassovita</taxon>
    </lineage>
</organism>
<dbReference type="PROSITE" id="PS51186">
    <property type="entry name" value="GNAT"/>
    <property type="match status" value="1"/>
</dbReference>
<dbReference type="InterPro" id="IPR050680">
    <property type="entry name" value="YpeA/RimI_acetyltransf"/>
</dbReference>
<reference evidence="4 5" key="1">
    <citation type="submission" date="2015-09" db="EMBL/GenBank/DDBJ databases">
        <authorList>
            <consortium name="Swine Surveillance"/>
        </authorList>
    </citation>
    <scope>NUCLEOTIDE SEQUENCE [LARGE SCALE GENOMIC DNA]</scope>
    <source>
        <strain evidence="4 5">CECT 4357</strain>
    </source>
</reference>
<dbReference type="PANTHER" id="PTHR43420">
    <property type="entry name" value="ACETYLTRANSFERASE"/>
    <property type="match status" value="1"/>
</dbReference>
<accession>A0A0P1G4A0</accession>
<evidence type="ECO:0000256" key="2">
    <source>
        <dbReference type="ARBA" id="ARBA00023315"/>
    </source>
</evidence>
<evidence type="ECO:0000313" key="5">
    <source>
        <dbReference type="Proteomes" id="UP000051587"/>
    </source>
</evidence>
<gene>
    <name evidence="4" type="primary">yjaB_2</name>
    <name evidence="4" type="ORF">TG4357_03101</name>
</gene>
<keyword evidence="1 4" id="KW-0808">Transferase</keyword>
<evidence type="ECO:0000313" key="4">
    <source>
        <dbReference type="EMBL" id="CUH67603.1"/>
    </source>
</evidence>
<dbReference type="RefSeq" id="WP_058263783.1">
    <property type="nucleotide sequence ID" value="NZ_CP051181.1"/>
</dbReference>
<dbReference type="Gene3D" id="3.40.630.30">
    <property type="match status" value="1"/>
</dbReference>
<dbReference type="AlphaFoldDB" id="A0A0P1G4A0"/>